<accession>A0A7S1D715</accession>
<evidence type="ECO:0000256" key="4">
    <source>
        <dbReference type="ARBA" id="ARBA00023136"/>
    </source>
</evidence>
<comment type="subcellular location">
    <subcellularLocation>
        <location evidence="1">Mitochondrion</location>
    </subcellularLocation>
</comment>
<dbReference type="GO" id="GO:0033617">
    <property type="term" value="P:mitochondrial respiratory chain complex IV assembly"/>
    <property type="evidence" value="ECO:0007669"/>
    <property type="project" value="TreeGrafter"/>
</dbReference>
<dbReference type="EMBL" id="HBFW01015566">
    <property type="protein sequence ID" value="CAD8938873.1"/>
    <property type="molecule type" value="Transcribed_RNA"/>
</dbReference>
<gene>
    <name evidence="8" type="ORF">CTEN0397_LOCUS9936</name>
</gene>
<evidence type="ECO:0000313" key="8">
    <source>
        <dbReference type="EMBL" id="CAD8938873.1"/>
    </source>
</evidence>
<feature type="domain" description="HIG1" evidence="7">
    <location>
        <begin position="47"/>
        <end position="138"/>
    </location>
</feature>
<reference evidence="8" key="1">
    <citation type="submission" date="2021-01" db="EMBL/GenBank/DDBJ databases">
        <authorList>
            <person name="Corre E."/>
            <person name="Pelletier E."/>
            <person name="Niang G."/>
            <person name="Scheremetjew M."/>
            <person name="Finn R."/>
            <person name="Kale V."/>
            <person name="Holt S."/>
            <person name="Cochrane G."/>
            <person name="Meng A."/>
            <person name="Brown T."/>
            <person name="Cohen L."/>
        </authorList>
    </citation>
    <scope>NUCLEOTIDE SEQUENCE</scope>
    <source>
        <strain evidence="8">ECT3854</strain>
    </source>
</reference>
<evidence type="ECO:0000256" key="1">
    <source>
        <dbReference type="ARBA" id="ARBA00004173"/>
    </source>
</evidence>
<name>A0A7S1D715_CYCTE</name>
<dbReference type="PANTHER" id="PTHR28018">
    <property type="entry name" value="RESPIRATORY SUPERCOMPLEX FACTOR 2, MITOCHONDRIAL"/>
    <property type="match status" value="1"/>
</dbReference>
<protein>
    <recommendedName>
        <fullName evidence="7">HIG1 domain-containing protein</fullName>
    </recommendedName>
</protein>
<dbReference type="PROSITE" id="PS51503">
    <property type="entry name" value="HIG1"/>
    <property type="match status" value="1"/>
</dbReference>
<feature type="transmembrane region" description="Helical" evidence="6">
    <location>
        <begin position="75"/>
        <end position="94"/>
    </location>
</feature>
<dbReference type="AlphaFoldDB" id="A0A7S1D715"/>
<sequence>MARQAEQNRGVAQWVENKAIEERKATLNAVNKISTEERLTELYRQSVNSSGVRIVPGDKLGIHHRVANYWQEKPFNVLAAMGVPAVAWIFYGRSGQAHLQTQMKVMHTRVMGQFSVIAMLLGLMGFKEYMDRNGKFITEEDANTRVIEMHQVREQLKLRLQHEKDVQDANAQELAIAHAADVAAGRVSTINKHKKPHSKKPDSKNHKNKKNKETTITAHANATTDAISA</sequence>
<keyword evidence="2 6" id="KW-0812">Transmembrane</keyword>
<feature type="transmembrane region" description="Helical" evidence="6">
    <location>
        <begin position="106"/>
        <end position="126"/>
    </location>
</feature>
<evidence type="ECO:0000256" key="3">
    <source>
        <dbReference type="ARBA" id="ARBA00022989"/>
    </source>
</evidence>
<feature type="region of interest" description="Disordered" evidence="5">
    <location>
        <begin position="189"/>
        <end position="229"/>
    </location>
</feature>
<keyword evidence="3 6" id="KW-1133">Transmembrane helix</keyword>
<evidence type="ECO:0000256" key="6">
    <source>
        <dbReference type="SAM" id="Phobius"/>
    </source>
</evidence>
<proteinExistence type="predicted"/>
<dbReference type="InterPro" id="IPR007667">
    <property type="entry name" value="Hypoxia_induced_domain"/>
</dbReference>
<keyword evidence="4 6" id="KW-0472">Membrane</keyword>
<dbReference type="PANTHER" id="PTHR28018:SF3">
    <property type="entry name" value="RESPIRATORY SUPERCOMPLEX FACTOR 2, MITOCHONDRIAL"/>
    <property type="match status" value="1"/>
</dbReference>
<organism evidence="8">
    <name type="scientific">Cyclophora tenuis</name>
    <name type="common">Marine diatom</name>
    <dbReference type="NCBI Taxonomy" id="216820"/>
    <lineage>
        <taxon>Eukaryota</taxon>
        <taxon>Sar</taxon>
        <taxon>Stramenopiles</taxon>
        <taxon>Ochrophyta</taxon>
        <taxon>Bacillariophyta</taxon>
        <taxon>Fragilariophyceae</taxon>
        <taxon>Fragilariophycidae</taxon>
        <taxon>Cyclophorales</taxon>
        <taxon>Cyclophoraceae</taxon>
        <taxon>Cyclophora</taxon>
    </lineage>
</organism>
<dbReference type="InterPro" id="IPR040153">
    <property type="entry name" value="Rcf2"/>
</dbReference>
<evidence type="ECO:0000256" key="5">
    <source>
        <dbReference type="SAM" id="MobiDB-lite"/>
    </source>
</evidence>
<evidence type="ECO:0000256" key="2">
    <source>
        <dbReference type="ARBA" id="ARBA00022692"/>
    </source>
</evidence>
<feature type="compositionally biased region" description="Polar residues" evidence="5">
    <location>
        <begin position="214"/>
        <end position="229"/>
    </location>
</feature>
<evidence type="ECO:0000259" key="7">
    <source>
        <dbReference type="PROSITE" id="PS51503"/>
    </source>
</evidence>
<dbReference type="GO" id="GO:0005739">
    <property type="term" value="C:mitochondrion"/>
    <property type="evidence" value="ECO:0007669"/>
    <property type="project" value="UniProtKB-SubCell"/>
</dbReference>